<evidence type="ECO:0000313" key="3">
    <source>
        <dbReference type="Proteomes" id="UP000179018"/>
    </source>
</evidence>
<keyword evidence="1" id="KW-0812">Transmembrane</keyword>
<reference evidence="2 3" key="1">
    <citation type="journal article" date="2016" name="Nat. Commun.">
        <title>Thousands of microbial genomes shed light on interconnected biogeochemical processes in an aquifer system.</title>
        <authorList>
            <person name="Anantharaman K."/>
            <person name="Brown C.T."/>
            <person name="Hug L.A."/>
            <person name="Sharon I."/>
            <person name="Castelle C.J."/>
            <person name="Probst A.J."/>
            <person name="Thomas B.C."/>
            <person name="Singh A."/>
            <person name="Wilkins M.J."/>
            <person name="Karaoz U."/>
            <person name="Brodie E.L."/>
            <person name="Williams K.H."/>
            <person name="Hubbard S.S."/>
            <person name="Banfield J.F."/>
        </authorList>
    </citation>
    <scope>NUCLEOTIDE SEQUENCE [LARGE SCALE GENOMIC DNA]</scope>
</reference>
<protein>
    <recommendedName>
        <fullName evidence="4">DUF5673 domain-containing protein</fullName>
    </recommendedName>
</protein>
<feature type="transmembrane region" description="Helical" evidence="1">
    <location>
        <begin position="49"/>
        <end position="67"/>
    </location>
</feature>
<gene>
    <name evidence="2" type="ORF">A3A75_03125</name>
</gene>
<comment type="caution">
    <text evidence="2">The sequence shown here is derived from an EMBL/GenBank/DDBJ whole genome shotgun (WGS) entry which is preliminary data.</text>
</comment>
<organism evidence="2 3">
    <name type="scientific">Candidatus Woesebacteria bacterium RIFCSPLOWO2_01_FULL_39_10</name>
    <dbReference type="NCBI Taxonomy" id="1802516"/>
    <lineage>
        <taxon>Bacteria</taxon>
        <taxon>Candidatus Woeseibacteriota</taxon>
    </lineage>
</organism>
<evidence type="ECO:0000256" key="1">
    <source>
        <dbReference type="SAM" id="Phobius"/>
    </source>
</evidence>
<dbReference type="STRING" id="1802516.A3A75_03125"/>
<evidence type="ECO:0000313" key="2">
    <source>
        <dbReference type="EMBL" id="OGM59184.1"/>
    </source>
</evidence>
<sequence>MYNEFVMVEVQTKEADSPENSTEKKEVPEKDVFSWRAPERPFKRRDRQFWITIVAIASIFGLILFLAEGVMPVILIISLIFLFYVLSTVEPEETIYTVTNKGIKISEKLTDWQVLTRFWFTKRLDSDLLVFDMNVVPGRLELVVHSKDKDKIRDILTSYMKEEEAQPSNIDRTASWFSRFLPKG</sequence>
<dbReference type="EMBL" id="MGHC01000026">
    <property type="protein sequence ID" value="OGM59184.1"/>
    <property type="molecule type" value="Genomic_DNA"/>
</dbReference>
<keyword evidence="1" id="KW-0472">Membrane</keyword>
<dbReference type="AlphaFoldDB" id="A0A1F8B568"/>
<dbReference type="Proteomes" id="UP000179018">
    <property type="component" value="Unassembled WGS sequence"/>
</dbReference>
<feature type="transmembrane region" description="Helical" evidence="1">
    <location>
        <begin position="73"/>
        <end position="89"/>
    </location>
</feature>
<proteinExistence type="predicted"/>
<evidence type="ECO:0008006" key="4">
    <source>
        <dbReference type="Google" id="ProtNLM"/>
    </source>
</evidence>
<name>A0A1F8B568_9BACT</name>
<keyword evidence="1" id="KW-1133">Transmembrane helix</keyword>
<accession>A0A1F8B568</accession>